<proteinExistence type="predicted"/>
<dbReference type="Proteomes" id="UP000092666">
    <property type="component" value="Unassembled WGS sequence"/>
</dbReference>
<sequence length="137" mass="15101">MVVVKREHGASVSASPSSADEAIAQAINMDTDTDTDIKRLLKTPSPSPSPKKRQRASPKKEKVGAGGTTSPSKDEKPRRTPNAWTAEEDAIFLDLMLKTLHKNLYNEIKADGRLERESPAVRAHLIAMMNRLKRGQN</sequence>
<dbReference type="OrthoDB" id="2595994at2759"/>
<evidence type="ECO:0000313" key="2">
    <source>
        <dbReference type="EMBL" id="OCF36810.1"/>
    </source>
</evidence>
<accession>A0A1B9H0N4</accession>
<protein>
    <submittedName>
        <fullName evidence="2">Uncharacterized protein</fullName>
    </submittedName>
</protein>
<reference evidence="3" key="2">
    <citation type="submission" date="2013-12" db="EMBL/GenBank/DDBJ databases">
        <title>Evolution of pathogenesis and genome organization in the Tremellales.</title>
        <authorList>
            <person name="Cuomo C."/>
            <person name="Litvintseva A."/>
            <person name="Heitman J."/>
            <person name="Chen Y."/>
            <person name="Sun S."/>
            <person name="Springer D."/>
            <person name="Dromer F."/>
            <person name="Young S."/>
            <person name="Zeng Q."/>
            <person name="Chapman S."/>
            <person name="Gujja S."/>
            <person name="Saif S."/>
            <person name="Birren B."/>
        </authorList>
    </citation>
    <scope>NUCLEOTIDE SEQUENCE [LARGE SCALE GENOMIC DNA]</scope>
    <source>
        <strain evidence="3">BCC8398</strain>
    </source>
</reference>
<name>A0A1B9H0N4_9TREE</name>
<organism evidence="2 3">
    <name type="scientific">Kwoniella heveanensis BCC8398</name>
    <dbReference type="NCBI Taxonomy" id="1296120"/>
    <lineage>
        <taxon>Eukaryota</taxon>
        <taxon>Fungi</taxon>
        <taxon>Dikarya</taxon>
        <taxon>Basidiomycota</taxon>
        <taxon>Agaricomycotina</taxon>
        <taxon>Tremellomycetes</taxon>
        <taxon>Tremellales</taxon>
        <taxon>Cryptococcaceae</taxon>
        <taxon>Kwoniella</taxon>
    </lineage>
</organism>
<dbReference type="EMBL" id="KI669494">
    <property type="protein sequence ID" value="OCF36810.1"/>
    <property type="molecule type" value="Genomic_DNA"/>
</dbReference>
<evidence type="ECO:0000313" key="3">
    <source>
        <dbReference type="Proteomes" id="UP000092666"/>
    </source>
</evidence>
<keyword evidence="3" id="KW-1185">Reference proteome</keyword>
<dbReference type="AlphaFoldDB" id="A0A1B9H0N4"/>
<evidence type="ECO:0000256" key="1">
    <source>
        <dbReference type="SAM" id="MobiDB-lite"/>
    </source>
</evidence>
<gene>
    <name evidence="2" type="ORF">I316_01406</name>
</gene>
<feature type="region of interest" description="Disordered" evidence="1">
    <location>
        <begin position="1"/>
        <end position="83"/>
    </location>
</feature>
<reference evidence="2 3" key="1">
    <citation type="submission" date="2013-07" db="EMBL/GenBank/DDBJ databases">
        <title>The Genome Sequence of Cryptococcus heveanensis BCC8398.</title>
        <authorList>
            <consortium name="The Broad Institute Genome Sequencing Platform"/>
            <person name="Cuomo C."/>
            <person name="Litvintseva A."/>
            <person name="Chen Y."/>
            <person name="Heitman J."/>
            <person name="Sun S."/>
            <person name="Springer D."/>
            <person name="Dromer F."/>
            <person name="Young S.K."/>
            <person name="Zeng Q."/>
            <person name="Gargeya S."/>
            <person name="Fitzgerald M."/>
            <person name="Abouelleil A."/>
            <person name="Alvarado L."/>
            <person name="Berlin A.M."/>
            <person name="Chapman S.B."/>
            <person name="Dewar J."/>
            <person name="Goldberg J."/>
            <person name="Griggs A."/>
            <person name="Gujja S."/>
            <person name="Hansen M."/>
            <person name="Howarth C."/>
            <person name="Imamovic A."/>
            <person name="Larimer J."/>
            <person name="McCowan C."/>
            <person name="Murphy C."/>
            <person name="Pearson M."/>
            <person name="Priest M."/>
            <person name="Roberts A."/>
            <person name="Saif S."/>
            <person name="Shea T."/>
            <person name="Sykes S."/>
            <person name="Wortman J."/>
            <person name="Nusbaum C."/>
            <person name="Birren B."/>
        </authorList>
    </citation>
    <scope>NUCLEOTIDE SEQUENCE [LARGE SCALE GENOMIC DNA]</scope>
    <source>
        <strain evidence="2 3">BCC8398</strain>
    </source>
</reference>